<keyword evidence="3 5" id="KW-1133">Transmembrane helix</keyword>
<evidence type="ECO:0000256" key="2">
    <source>
        <dbReference type="ARBA" id="ARBA00022692"/>
    </source>
</evidence>
<name>A0A4R4TF68_9ACTN</name>
<keyword evidence="5" id="KW-1003">Cell membrane</keyword>
<gene>
    <name evidence="8" type="ORF">E1283_20335</name>
</gene>
<feature type="transmembrane region" description="Helical" evidence="5">
    <location>
        <begin position="41"/>
        <end position="58"/>
    </location>
</feature>
<feature type="transmembrane region" description="Helical" evidence="5">
    <location>
        <begin position="153"/>
        <end position="179"/>
    </location>
</feature>
<evidence type="ECO:0000259" key="7">
    <source>
        <dbReference type="PROSITE" id="PS51012"/>
    </source>
</evidence>
<evidence type="ECO:0000256" key="1">
    <source>
        <dbReference type="ARBA" id="ARBA00004141"/>
    </source>
</evidence>
<keyword evidence="5" id="KW-0813">Transport</keyword>
<feature type="transmembrane region" description="Helical" evidence="5">
    <location>
        <begin position="243"/>
        <end position="261"/>
    </location>
</feature>
<evidence type="ECO:0000256" key="6">
    <source>
        <dbReference type="SAM" id="MobiDB-lite"/>
    </source>
</evidence>
<dbReference type="PANTHER" id="PTHR43027:SF2">
    <property type="entry name" value="TRANSPORT PERMEASE PROTEIN"/>
    <property type="match status" value="1"/>
</dbReference>
<accession>A0A4R4TF68</accession>
<keyword evidence="2 5" id="KW-0812">Transmembrane</keyword>
<evidence type="ECO:0000313" key="9">
    <source>
        <dbReference type="Proteomes" id="UP000295345"/>
    </source>
</evidence>
<feature type="transmembrane region" description="Helical" evidence="5">
    <location>
        <begin position="191"/>
        <end position="210"/>
    </location>
</feature>
<feature type="transmembrane region" description="Helical" evidence="5">
    <location>
        <begin position="78"/>
        <end position="99"/>
    </location>
</feature>
<dbReference type="EMBL" id="SMKI01000220">
    <property type="protein sequence ID" value="TDC72989.1"/>
    <property type="molecule type" value="Genomic_DNA"/>
</dbReference>
<keyword evidence="4 5" id="KW-0472">Membrane</keyword>
<dbReference type="GO" id="GO:0005886">
    <property type="term" value="C:plasma membrane"/>
    <property type="evidence" value="ECO:0007669"/>
    <property type="project" value="UniProtKB-SubCell"/>
</dbReference>
<feature type="transmembrane region" description="Helical" evidence="5">
    <location>
        <begin position="120"/>
        <end position="147"/>
    </location>
</feature>
<dbReference type="RefSeq" id="WP_132819534.1">
    <property type="nucleotide sequence ID" value="NZ_SMKI01000220.1"/>
</dbReference>
<proteinExistence type="inferred from homology"/>
<reference evidence="8 9" key="1">
    <citation type="submission" date="2019-03" db="EMBL/GenBank/DDBJ databases">
        <title>Draft genome sequences of novel Actinobacteria.</title>
        <authorList>
            <person name="Sahin N."/>
            <person name="Ay H."/>
            <person name="Saygin H."/>
        </authorList>
    </citation>
    <scope>NUCLEOTIDE SEQUENCE [LARGE SCALE GENOMIC DNA]</scope>
    <source>
        <strain evidence="8 9">DSM 41900</strain>
    </source>
</reference>
<dbReference type="Proteomes" id="UP000295345">
    <property type="component" value="Unassembled WGS sequence"/>
</dbReference>
<dbReference type="GO" id="GO:0140359">
    <property type="term" value="F:ABC-type transporter activity"/>
    <property type="evidence" value="ECO:0007669"/>
    <property type="project" value="InterPro"/>
</dbReference>
<evidence type="ECO:0000256" key="3">
    <source>
        <dbReference type="ARBA" id="ARBA00022989"/>
    </source>
</evidence>
<feature type="domain" description="ABC transmembrane type-2" evidence="7">
    <location>
        <begin position="41"/>
        <end position="264"/>
    </location>
</feature>
<dbReference type="OrthoDB" id="3214063at2"/>
<comment type="similarity">
    <text evidence="5">Belongs to the ABC-2 integral membrane protein family.</text>
</comment>
<dbReference type="InterPro" id="IPR047817">
    <property type="entry name" value="ABC2_TM_bact-type"/>
</dbReference>
<dbReference type="InterPro" id="IPR052902">
    <property type="entry name" value="ABC-2_transporter"/>
</dbReference>
<dbReference type="AlphaFoldDB" id="A0A4R4TF68"/>
<dbReference type="InterPro" id="IPR013525">
    <property type="entry name" value="ABC2_TM"/>
</dbReference>
<evidence type="ECO:0000256" key="4">
    <source>
        <dbReference type="ARBA" id="ARBA00023136"/>
    </source>
</evidence>
<organism evidence="8 9">
    <name type="scientific">Streptomyces hainanensis</name>
    <dbReference type="NCBI Taxonomy" id="402648"/>
    <lineage>
        <taxon>Bacteria</taxon>
        <taxon>Bacillati</taxon>
        <taxon>Actinomycetota</taxon>
        <taxon>Actinomycetes</taxon>
        <taxon>Kitasatosporales</taxon>
        <taxon>Streptomycetaceae</taxon>
        <taxon>Streptomyces</taxon>
    </lineage>
</organism>
<feature type="region of interest" description="Disordered" evidence="6">
    <location>
        <begin position="1"/>
        <end position="20"/>
    </location>
</feature>
<dbReference type="PROSITE" id="PS51012">
    <property type="entry name" value="ABC_TM2"/>
    <property type="match status" value="1"/>
</dbReference>
<sequence length="271" mass="28482">MSTVQVSAARGSGPDAGGSTGWQRVRALARMELTLLMRNRSAAFVALLLPLVMVGSSYSSSRLIDLDDTSLSRADAVLTGGIGSVLLIVVYLGVLPVYVTRREERVLKRLRAGELRDLEILAGAALPSVVLALAQCVVLVTAGTLLLDVRAPASPLVLLLGVLLGVVLLSALALATAGLTRTVESAQITGTPLLFISLFGSGLTVPLEVFPDRVASFLELLPVTGVMRLVSGGWLGGLSAGELISAVAGALAWTVLSVLAVRRWFYWEPRR</sequence>
<dbReference type="Pfam" id="PF01061">
    <property type="entry name" value="ABC2_membrane"/>
    <property type="match status" value="1"/>
</dbReference>
<evidence type="ECO:0000313" key="8">
    <source>
        <dbReference type="EMBL" id="TDC72989.1"/>
    </source>
</evidence>
<protein>
    <recommendedName>
        <fullName evidence="5">Transport permease protein</fullName>
    </recommendedName>
</protein>
<comment type="subcellular location">
    <subcellularLocation>
        <location evidence="5">Cell membrane</location>
        <topology evidence="5">Multi-pass membrane protein</topology>
    </subcellularLocation>
    <subcellularLocation>
        <location evidence="1">Membrane</location>
        <topology evidence="1">Multi-pass membrane protein</topology>
    </subcellularLocation>
</comment>
<keyword evidence="9" id="KW-1185">Reference proteome</keyword>
<dbReference type="PANTHER" id="PTHR43027">
    <property type="entry name" value="DOXORUBICIN RESISTANCE ABC TRANSPORTER PERMEASE PROTEIN DRRC-RELATED"/>
    <property type="match status" value="1"/>
</dbReference>
<comment type="caution">
    <text evidence="8">The sequence shown here is derived from an EMBL/GenBank/DDBJ whole genome shotgun (WGS) entry which is preliminary data.</text>
</comment>
<evidence type="ECO:0000256" key="5">
    <source>
        <dbReference type="RuleBase" id="RU361157"/>
    </source>
</evidence>